<feature type="transmembrane region" description="Helical" evidence="6">
    <location>
        <begin position="296"/>
        <end position="314"/>
    </location>
</feature>
<evidence type="ECO:0000256" key="5">
    <source>
        <dbReference type="ARBA" id="ARBA00023136"/>
    </source>
</evidence>
<comment type="subcellular location">
    <subcellularLocation>
        <location evidence="1">Membrane</location>
        <topology evidence="1">Multi-pass membrane protein</topology>
    </subcellularLocation>
</comment>
<feature type="domain" description="Major facilitator superfamily (MFS) profile" evidence="7">
    <location>
        <begin position="19"/>
        <end position="415"/>
    </location>
</feature>
<dbReference type="OrthoDB" id="9815624at2"/>
<feature type="transmembrane region" description="Helical" evidence="6">
    <location>
        <begin position="320"/>
        <end position="336"/>
    </location>
</feature>
<feature type="transmembrane region" description="Helical" evidence="6">
    <location>
        <begin position="265"/>
        <end position="284"/>
    </location>
</feature>
<dbReference type="Gene3D" id="1.20.1250.20">
    <property type="entry name" value="MFS general substrate transporter like domains"/>
    <property type="match status" value="2"/>
</dbReference>
<evidence type="ECO:0000313" key="8">
    <source>
        <dbReference type="EMBL" id="TDE11000.1"/>
    </source>
</evidence>
<dbReference type="CDD" id="cd17328">
    <property type="entry name" value="MFS_spinster_like"/>
    <property type="match status" value="1"/>
</dbReference>
<dbReference type="InterPro" id="IPR044770">
    <property type="entry name" value="MFS_spinster-like"/>
</dbReference>
<dbReference type="Proteomes" id="UP000294850">
    <property type="component" value="Unassembled WGS sequence"/>
</dbReference>
<dbReference type="GO" id="GO:0022857">
    <property type="term" value="F:transmembrane transporter activity"/>
    <property type="evidence" value="ECO:0007669"/>
    <property type="project" value="InterPro"/>
</dbReference>
<dbReference type="InterPro" id="IPR011701">
    <property type="entry name" value="MFS"/>
</dbReference>
<accession>A0A4R5DGE2</accession>
<protein>
    <submittedName>
        <fullName evidence="8">MFS transporter</fullName>
    </submittedName>
</protein>
<dbReference type="SUPFAM" id="SSF103473">
    <property type="entry name" value="MFS general substrate transporter"/>
    <property type="match status" value="1"/>
</dbReference>
<feature type="transmembrane region" description="Helical" evidence="6">
    <location>
        <begin position="58"/>
        <end position="76"/>
    </location>
</feature>
<reference evidence="8 9" key="1">
    <citation type="submission" date="2019-03" db="EMBL/GenBank/DDBJ databases">
        <title>Dyadobacter AR-3-6 sp. nov., isolated from arctic soil.</title>
        <authorList>
            <person name="Chaudhary D.K."/>
        </authorList>
    </citation>
    <scope>NUCLEOTIDE SEQUENCE [LARGE SCALE GENOMIC DNA]</scope>
    <source>
        <strain evidence="8 9">AR-3-6</strain>
    </source>
</reference>
<name>A0A4R5DGE2_9BACT</name>
<dbReference type="PANTHER" id="PTHR23505:SF79">
    <property type="entry name" value="PROTEIN SPINSTER"/>
    <property type="match status" value="1"/>
</dbReference>
<dbReference type="PANTHER" id="PTHR23505">
    <property type="entry name" value="SPINSTER"/>
    <property type="match status" value="1"/>
</dbReference>
<dbReference type="InterPro" id="IPR036259">
    <property type="entry name" value="MFS_trans_sf"/>
</dbReference>
<evidence type="ECO:0000256" key="1">
    <source>
        <dbReference type="ARBA" id="ARBA00004141"/>
    </source>
</evidence>
<dbReference type="PROSITE" id="PS50850">
    <property type="entry name" value="MFS"/>
    <property type="match status" value="1"/>
</dbReference>
<dbReference type="RefSeq" id="WP_131961262.1">
    <property type="nucleotide sequence ID" value="NZ_SMFL01000013.1"/>
</dbReference>
<dbReference type="InterPro" id="IPR020846">
    <property type="entry name" value="MFS_dom"/>
</dbReference>
<keyword evidence="9" id="KW-1185">Reference proteome</keyword>
<sequence>MIDSAPSVIRKPTSYRWELLILLWLAFFLNQADRQIFSVVLPLIRQDLGLTDAELGLIASALVWTYGLLVPIAGFIGDRFSRRNILGFCLLFWSGATLFTGTCSSVVQFILLRGVGTGGGEAFYAPSANALLGETYRENRSLALSIHQTAVYFGIVLSGLIAGYIGEHYGWRNAFYLFGGLGIALAVVFFSRIPKETSPDRDGDTEVAFPEILTTARLIVRKPTVVLLTLGFGCMVFVNVGYLTWMPLFLVDKFTMSLTDAGFSALFYHHLGAFLGVLSGARLADYFARANPRSRLIIQALGLLLASPFIYWISMSQTQTMTYVALFGFGLFRGWYDSNIVASLYEVVSPTVRSTAYGLMLACAFLIGSSAPYLLGVLKPTLGLTLGLASLSGVYALGGLLIGSGAIWFFENDREVNL</sequence>
<keyword evidence="5 6" id="KW-0472">Membrane</keyword>
<gene>
    <name evidence="8" type="ORF">E0F88_26225</name>
</gene>
<feature type="transmembrane region" description="Helical" evidence="6">
    <location>
        <begin position="225"/>
        <end position="245"/>
    </location>
</feature>
<evidence type="ECO:0000256" key="2">
    <source>
        <dbReference type="ARBA" id="ARBA00022448"/>
    </source>
</evidence>
<evidence type="ECO:0000256" key="6">
    <source>
        <dbReference type="SAM" id="Phobius"/>
    </source>
</evidence>
<feature type="transmembrane region" description="Helical" evidence="6">
    <location>
        <begin position="174"/>
        <end position="191"/>
    </location>
</feature>
<comment type="caution">
    <text evidence="8">The sequence shown here is derived from an EMBL/GenBank/DDBJ whole genome shotgun (WGS) entry which is preliminary data.</text>
</comment>
<feature type="transmembrane region" description="Helical" evidence="6">
    <location>
        <begin position="356"/>
        <end position="375"/>
    </location>
</feature>
<feature type="transmembrane region" description="Helical" evidence="6">
    <location>
        <begin position="88"/>
        <end position="111"/>
    </location>
</feature>
<dbReference type="GO" id="GO:0016020">
    <property type="term" value="C:membrane"/>
    <property type="evidence" value="ECO:0007669"/>
    <property type="project" value="UniProtKB-SubCell"/>
</dbReference>
<dbReference type="AlphaFoldDB" id="A0A4R5DGE2"/>
<keyword evidence="4 6" id="KW-1133">Transmembrane helix</keyword>
<evidence type="ECO:0000259" key="7">
    <source>
        <dbReference type="PROSITE" id="PS50850"/>
    </source>
</evidence>
<evidence type="ECO:0000313" key="9">
    <source>
        <dbReference type="Proteomes" id="UP000294850"/>
    </source>
</evidence>
<keyword evidence="2" id="KW-0813">Transport</keyword>
<evidence type="ECO:0000256" key="4">
    <source>
        <dbReference type="ARBA" id="ARBA00022989"/>
    </source>
</evidence>
<evidence type="ECO:0000256" key="3">
    <source>
        <dbReference type="ARBA" id="ARBA00022692"/>
    </source>
</evidence>
<proteinExistence type="predicted"/>
<dbReference type="EMBL" id="SMFL01000013">
    <property type="protein sequence ID" value="TDE11000.1"/>
    <property type="molecule type" value="Genomic_DNA"/>
</dbReference>
<feature type="transmembrane region" description="Helical" evidence="6">
    <location>
        <begin position="387"/>
        <end position="410"/>
    </location>
</feature>
<organism evidence="8 9">
    <name type="scientific">Dyadobacter psychrotolerans</name>
    <dbReference type="NCBI Taxonomy" id="2541721"/>
    <lineage>
        <taxon>Bacteria</taxon>
        <taxon>Pseudomonadati</taxon>
        <taxon>Bacteroidota</taxon>
        <taxon>Cytophagia</taxon>
        <taxon>Cytophagales</taxon>
        <taxon>Spirosomataceae</taxon>
        <taxon>Dyadobacter</taxon>
    </lineage>
</organism>
<keyword evidence="3 6" id="KW-0812">Transmembrane</keyword>
<dbReference type="Pfam" id="PF07690">
    <property type="entry name" value="MFS_1"/>
    <property type="match status" value="1"/>
</dbReference>